<keyword evidence="3" id="KW-0067">ATP-binding</keyword>
<organism evidence="5 6">
    <name type="scientific">Rheinheimera marina</name>
    <dbReference type="NCBI Taxonomy" id="1774958"/>
    <lineage>
        <taxon>Bacteria</taxon>
        <taxon>Pseudomonadati</taxon>
        <taxon>Pseudomonadota</taxon>
        <taxon>Gammaproteobacteria</taxon>
        <taxon>Chromatiales</taxon>
        <taxon>Chromatiaceae</taxon>
        <taxon>Rheinheimera</taxon>
    </lineage>
</organism>
<proteinExistence type="predicted"/>
<dbReference type="PANTHER" id="PTHR34698:SF2">
    <property type="entry name" value="5-OXOPROLINASE SUBUNIT B"/>
    <property type="match status" value="1"/>
</dbReference>
<dbReference type="SUPFAM" id="SSF50891">
    <property type="entry name" value="Cyclophilin-like"/>
    <property type="match status" value="1"/>
</dbReference>
<dbReference type="SUPFAM" id="SSF160467">
    <property type="entry name" value="PH0987 N-terminal domain-like"/>
    <property type="match status" value="1"/>
</dbReference>
<gene>
    <name evidence="5" type="primary">pxpB</name>
    <name evidence="5" type="ORF">ACFO3I_04425</name>
</gene>
<feature type="domain" description="Carboxyltransferase" evidence="4">
    <location>
        <begin position="4"/>
        <end position="209"/>
    </location>
</feature>
<dbReference type="InterPro" id="IPR003833">
    <property type="entry name" value="CT_C_D"/>
</dbReference>
<protein>
    <submittedName>
        <fullName evidence="5">5-oxoprolinase subunit PxpB</fullName>
        <ecNumber evidence="5">3.5.2.9</ecNumber>
    </submittedName>
</protein>
<dbReference type="Pfam" id="PF02682">
    <property type="entry name" value="CT_C_D"/>
    <property type="match status" value="1"/>
</dbReference>
<dbReference type="Proteomes" id="UP001595962">
    <property type="component" value="Unassembled WGS sequence"/>
</dbReference>
<sequence>MIELKACLAGEAAVMLYLQQAPGPDCLSTLHAFSQQLQQRYADAILELLPSYHSLLIQLNPERLDPLQLMAELPKAIPEYSADATGRLIELPVCYGDELDDGPLDLIEVSRFTGLTVAEVKRLHQSQTYLVYAIGFAPGFAYLGELPAPLRMPRRATPRARVPKGAVAIAEQQTAVYPAASPGGWNLLGLCPIPLFQPELAGQAEAMPFRHGDQVRFYPISQQEFIRLGGDSCWAEL</sequence>
<dbReference type="RefSeq" id="WP_377332085.1">
    <property type="nucleotide sequence ID" value="NZ_JBHSGB010000005.1"/>
</dbReference>
<keyword evidence="2 5" id="KW-0378">Hydrolase</keyword>
<dbReference type="Gene3D" id="3.30.1360.40">
    <property type="match status" value="1"/>
</dbReference>
<dbReference type="Gene3D" id="2.40.100.10">
    <property type="entry name" value="Cyclophilin-like"/>
    <property type="match status" value="1"/>
</dbReference>
<comment type="caution">
    <text evidence="5">The sequence shown here is derived from an EMBL/GenBank/DDBJ whole genome shotgun (WGS) entry which is preliminary data.</text>
</comment>
<dbReference type="NCBIfam" id="TIGR00370">
    <property type="entry name" value="5-oxoprolinase subunit PxpB"/>
    <property type="match status" value="1"/>
</dbReference>
<dbReference type="InterPro" id="IPR010016">
    <property type="entry name" value="PxpB"/>
</dbReference>
<keyword evidence="1" id="KW-0547">Nucleotide-binding</keyword>
<evidence type="ECO:0000313" key="6">
    <source>
        <dbReference type="Proteomes" id="UP001595962"/>
    </source>
</evidence>
<evidence type="ECO:0000313" key="5">
    <source>
        <dbReference type="EMBL" id="MFC4654270.1"/>
    </source>
</evidence>
<dbReference type="PANTHER" id="PTHR34698">
    <property type="entry name" value="5-OXOPROLINASE SUBUNIT B"/>
    <property type="match status" value="1"/>
</dbReference>
<dbReference type="EC" id="3.5.2.9" evidence="5"/>
<dbReference type="InterPro" id="IPR029000">
    <property type="entry name" value="Cyclophilin-like_dom_sf"/>
</dbReference>
<dbReference type="EMBL" id="JBHSGB010000005">
    <property type="protein sequence ID" value="MFC4654270.1"/>
    <property type="molecule type" value="Genomic_DNA"/>
</dbReference>
<name>A0ABV9JHS6_9GAMM</name>
<keyword evidence="6" id="KW-1185">Reference proteome</keyword>
<dbReference type="GO" id="GO:0017168">
    <property type="term" value="F:5-oxoprolinase (ATP-hydrolyzing) activity"/>
    <property type="evidence" value="ECO:0007669"/>
    <property type="project" value="UniProtKB-EC"/>
</dbReference>
<evidence type="ECO:0000256" key="3">
    <source>
        <dbReference type="ARBA" id="ARBA00022840"/>
    </source>
</evidence>
<evidence type="ECO:0000259" key="4">
    <source>
        <dbReference type="SMART" id="SM00796"/>
    </source>
</evidence>
<accession>A0ABV9JHS6</accession>
<reference evidence="6" key="1">
    <citation type="journal article" date="2019" name="Int. J. Syst. Evol. Microbiol.">
        <title>The Global Catalogue of Microorganisms (GCM) 10K type strain sequencing project: providing services to taxonomists for standard genome sequencing and annotation.</title>
        <authorList>
            <consortium name="The Broad Institute Genomics Platform"/>
            <consortium name="The Broad Institute Genome Sequencing Center for Infectious Disease"/>
            <person name="Wu L."/>
            <person name="Ma J."/>
        </authorList>
    </citation>
    <scope>NUCLEOTIDE SEQUENCE [LARGE SCALE GENOMIC DNA]</scope>
    <source>
        <strain evidence="6">DT28</strain>
    </source>
</reference>
<evidence type="ECO:0000256" key="1">
    <source>
        <dbReference type="ARBA" id="ARBA00022741"/>
    </source>
</evidence>
<evidence type="ECO:0000256" key="2">
    <source>
        <dbReference type="ARBA" id="ARBA00022801"/>
    </source>
</evidence>
<dbReference type="SMART" id="SM00796">
    <property type="entry name" value="AHS1"/>
    <property type="match status" value="1"/>
</dbReference>